<evidence type="ECO:0000256" key="1">
    <source>
        <dbReference type="ARBA" id="ARBA00022630"/>
    </source>
</evidence>
<evidence type="ECO:0000259" key="5">
    <source>
        <dbReference type="Pfam" id="PF00296"/>
    </source>
</evidence>
<evidence type="ECO:0000256" key="4">
    <source>
        <dbReference type="ARBA" id="ARBA00023033"/>
    </source>
</evidence>
<dbReference type="InterPro" id="IPR050172">
    <property type="entry name" value="SsuD_RutA_monooxygenase"/>
</dbReference>
<comment type="caution">
    <text evidence="6">The sequence shown here is derived from an EMBL/GenBank/DDBJ whole genome shotgun (WGS) entry which is preliminary data.</text>
</comment>
<name>A0ABP8P2P7_9NOCA</name>
<dbReference type="NCBIfam" id="TIGR03619">
    <property type="entry name" value="F420_Rv2161c"/>
    <property type="match status" value="1"/>
</dbReference>
<dbReference type="PANTHER" id="PTHR42847:SF4">
    <property type="entry name" value="ALKANESULFONATE MONOOXYGENASE-RELATED"/>
    <property type="match status" value="1"/>
</dbReference>
<dbReference type="Gene3D" id="3.20.20.30">
    <property type="entry name" value="Luciferase-like domain"/>
    <property type="match status" value="1"/>
</dbReference>
<proteinExistence type="predicted"/>
<protein>
    <submittedName>
        <fullName evidence="6">LLM class F420-dependent oxidoreductase</fullName>
    </submittedName>
</protein>
<evidence type="ECO:0000256" key="2">
    <source>
        <dbReference type="ARBA" id="ARBA00022643"/>
    </source>
</evidence>
<evidence type="ECO:0000313" key="6">
    <source>
        <dbReference type="EMBL" id="GAA4478789.1"/>
    </source>
</evidence>
<accession>A0ABP8P2P7</accession>
<evidence type="ECO:0000313" key="7">
    <source>
        <dbReference type="Proteomes" id="UP001501183"/>
    </source>
</evidence>
<evidence type="ECO:0000256" key="3">
    <source>
        <dbReference type="ARBA" id="ARBA00023002"/>
    </source>
</evidence>
<keyword evidence="1" id="KW-0285">Flavoprotein</keyword>
<dbReference type="InterPro" id="IPR011251">
    <property type="entry name" value="Luciferase-like_dom"/>
</dbReference>
<dbReference type="EMBL" id="BAABFB010000036">
    <property type="protein sequence ID" value="GAA4478789.1"/>
    <property type="molecule type" value="Genomic_DNA"/>
</dbReference>
<keyword evidence="7" id="KW-1185">Reference proteome</keyword>
<dbReference type="Pfam" id="PF00296">
    <property type="entry name" value="Bac_luciferase"/>
    <property type="match status" value="1"/>
</dbReference>
<keyword evidence="4" id="KW-0503">Monooxygenase</keyword>
<dbReference type="RefSeq" id="WP_345344847.1">
    <property type="nucleotide sequence ID" value="NZ_BAABFB010000036.1"/>
</dbReference>
<sequence length="301" mass="32691">MGSIGLSAYGMTVTELVELAVCADELGFDALWLGEHVLRPAGYGSEHPTTGTVQHHATIVDTDTELIDPWVAHAAIAAVTSRIKLGTAVYVTALRHPLHTARTTISVQELSGGRVLFGVGSGWLEEEFAALGVPFRTRFSRTEECLDILRKSWSGTDFDHSGKHFTFDRIQVHPRPAPIPVVLGGNTAPALARAARLGDAWFASGTPTPDEAVALVTELRRLRRESGNTEQFPCYVRVSTTDPEVLADYRDSGVEDLVLWADTLWTGDTPDERRRNLTAAADRLGLQPSPRSVLSAAGQRN</sequence>
<keyword evidence="2" id="KW-0288">FMN</keyword>
<dbReference type="PANTHER" id="PTHR42847">
    <property type="entry name" value="ALKANESULFONATE MONOOXYGENASE"/>
    <property type="match status" value="1"/>
</dbReference>
<dbReference type="InterPro" id="IPR036661">
    <property type="entry name" value="Luciferase-like_sf"/>
</dbReference>
<dbReference type="SUPFAM" id="SSF51679">
    <property type="entry name" value="Bacterial luciferase-like"/>
    <property type="match status" value="1"/>
</dbReference>
<reference evidence="7" key="1">
    <citation type="journal article" date="2019" name="Int. J. Syst. Evol. Microbiol.">
        <title>The Global Catalogue of Microorganisms (GCM) 10K type strain sequencing project: providing services to taxonomists for standard genome sequencing and annotation.</title>
        <authorList>
            <consortium name="The Broad Institute Genomics Platform"/>
            <consortium name="The Broad Institute Genome Sequencing Center for Infectious Disease"/>
            <person name="Wu L."/>
            <person name="Ma J."/>
        </authorList>
    </citation>
    <scope>NUCLEOTIDE SEQUENCE [LARGE SCALE GENOMIC DNA]</scope>
    <source>
        <strain evidence="7">JCM 32206</strain>
    </source>
</reference>
<keyword evidence="3" id="KW-0560">Oxidoreductase</keyword>
<gene>
    <name evidence="6" type="ORF">GCM10023094_22960</name>
</gene>
<feature type="domain" description="Luciferase-like" evidence="5">
    <location>
        <begin position="7"/>
        <end position="241"/>
    </location>
</feature>
<organism evidence="6 7">
    <name type="scientific">Rhodococcus olei</name>
    <dbReference type="NCBI Taxonomy" id="2161675"/>
    <lineage>
        <taxon>Bacteria</taxon>
        <taxon>Bacillati</taxon>
        <taxon>Actinomycetota</taxon>
        <taxon>Actinomycetes</taxon>
        <taxon>Mycobacteriales</taxon>
        <taxon>Nocardiaceae</taxon>
        <taxon>Rhodococcus</taxon>
    </lineage>
</organism>
<dbReference type="InterPro" id="IPR019921">
    <property type="entry name" value="Lucif-like_OxRdtase_Rv2161c"/>
</dbReference>
<dbReference type="Proteomes" id="UP001501183">
    <property type="component" value="Unassembled WGS sequence"/>
</dbReference>